<name>A0A0K2JHY6_SPIKU</name>
<evidence type="ECO:0000313" key="1">
    <source>
        <dbReference type="EMBL" id="ALA98210.1"/>
    </source>
</evidence>
<dbReference type="Proteomes" id="UP000062963">
    <property type="component" value="Chromosome"/>
</dbReference>
<dbReference type="AlphaFoldDB" id="A0A0K2JHY6"/>
<reference evidence="1 2" key="1">
    <citation type="journal article" date="2015" name="Genome Announc.">
        <title>Complete Genome Sequence of Spiroplasma kunkelii Strain CR2-3x, Causal Agent of Corn Stunt Disease in Zea mays L.</title>
        <authorList>
            <person name="Davis R.E."/>
            <person name="Shao J."/>
            <person name="Dally E.L."/>
            <person name="Zhao Y."/>
            <person name="Gasparich G.E."/>
            <person name="Gaynor B.J."/>
            <person name="Athey J.C."/>
            <person name="Harrison N.A."/>
            <person name="Donofrio N."/>
        </authorList>
    </citation>
    <scope>NUCLEOTIDE SEQUENCE [LARGE SCALE GENOMIC DNA]</scope>
    <source>
        <strain evidence="1 2">CR2-3x</strain>
    </source>
</reference>
<accession>A0A0K2JHY6</accession>
<proteinExistence type="predicted"/>
<dbReference type="RefSeq" id="WP_158500807.1">
    <property type="nucleotide sequence ID" value="NZ_CP010899.1"/>
</dbReference>
<gene>
    <name evidence="1" type="ORF">SKUN_001343</name>
</gene>
<organism evidence="1 2">
    <name type="scientific">Spiroplasma kunkelii CR2-3x</name>
    <dbReference type="NCBI Taxonomy" id="273035"/>
    <lineage>
        <taxon>Bacteria</taxon>
        <taxon>Bacillati</taxon>
        <taxon>Mycoplasmatota</taxon>
        <taxon>Mollicutes</taxon>
        <taxon>Entomoplasmatales</taxon>
        <taxon>Spiroplasmataceae</taxon>
        <taxon>Spiroplasma</taxon>
    </lineage>
</organism>
<sequence>MWENKKRVENKIFFSTIHIGINEEKSTKKRKIIKKKKCVFQMMDKNTNKN</sequence>
<protein>
    <submittedName>
        <fullName evidence="1">Uncharacterized protein</fullName>
    </submittedName>
</protein>
<dbReference type="PATRIC" id="fig|273035.7.peg.1652"/>
<keyword evidence="2" id="KW-1185">Reference proteome</keyword>
<dbReference type="EMBL" id="CP010899">
    <property type="protein sequence ID" value="ALA98210.1"/>
    <property type="molecule type" value="Genomic_DNA"/>
</dbReference>
<dbReference type="STRING" id="273035.SKUN_001343"/>
<dbReference type="KEGG" id="skn:SKUN_001343"/>
<evidence type="ECO:0000313" key="2">
    <source>
        <dbReference type="Proteomes" id="UP000062963"/>
    </source>
</evidence>